<dbReference type="OrthoDB" id="2974432at2"/>
<evidence type="ECO:0000313" key="3">
    <source>
        <dbReference type="Proteomes" id="UP000179524"/>
    </source>
</evidence>
<evidence type="ECO:0000313" key="2">
    <source>
        <dbReference type="EMBL" id="OIJ17051.1"/>
    </source>
</evidence>
<evidence type="ECO:0000259" key="1">
    <source>
        <dbReference type="Pfam" id="PF13249"/>
    </source>
</evidence>
<dbReference type="AlphaFoldDB" id="A0A1S2LWY0"/>
<dbReference type="Proteomes" id="UP000179524">
    <property type="component" value="Unassembled WGS sequence"/>
</dbReference>
<name>A0A1S2LWY0_9BACI</name>
<sequence>MNWKLLKKKISSYKKYKIEQLKSKQSSDGSWRFPCENSPLTDAYMIITLRVLKEDNEKLIASLVNRLLATQLENGAWKLYADETHI</sequence>
<dbReference type="Pfam" id="PF13249">
    <property type="entry name" value="SQHop_cyclase_N"/>
    <property type="match status" value="1"/>
</dbReference>
<organism evidence="2 3">
    <name type="scientific">Anaerobacillus alkalilacustris</name>
    <dbReference type="NCBI Taxonomy" id="393763"/>
    <lineage>
        <taxon>Bacteria</taxon>
        <taxon>Bacillati</taxon>
        <taxon>Bacillota</taxon>
        <taxon>Bacilli</taxon>
        <taxon>Bacillales</taxon>
        <taxon>Bacillaceae</taxon>
        <taxon>Anaerobacillus</taxon>
    </lineage>
</organism>
<comment type="caution">
    <text evidence="2">The sequence shown here is derived from an EMBL/GenBank/DDBJ whole genome shotgun (WGS) entry which is preliminary data.</text>
</comment>
<dbReference type="Gene3D" id="1.50.10.20">
    <property type="match status" value="2"/>
</dbReference>
<reference evidence="2 3" key="1">
    <citation type="submission" date="2016-10" db="EMBL/GenBank/DDBJ databases">
        <title>Draft genome sequences of four alkaliphilic bacteria belonging to the Anaerobacillus genus.</title>
        <authorList>
            <person name="Bassil N.M."/>
            <person name="Lloyd J.R."/>
        </authorList>
    </citation>
    <scope>NUCLEOTIDE SEQUENCE [LARGE SCALE GENOMIC DNA]</scope>
    <source>
        <strain evidence="2 3">DSM 18345</strain>
    </source>
</reference>
<dbReference type="SUPFAM" id="SSF48239">
    <property type="entry name" value="Terpenoid cyclases/Protein prenyltransferases"/>
    <property type="match status" value="1"/>
</dbReference>
<gene>
    <name evidence="2" type="ORF">BKP37_00485</name>
</gene>
<dbReference type="EMBL" id="MLQR01000001">
    <property type="protein sequence ID" value="OIJ17051.1"/>
    <property type="molecule type" value="Genomic_DNA"/>
</dbReference>
<dbReference type="InterPro" id="IPR008930">
    <property type="entry name" value="Terpenoid_cyclase/PrenylTrfase"/>
</dbReference>
<feature type="domain" description="Squalene cyclase N-terminal" evidence="1">
    <location>
        <begin position="19"/>
        <end position="83"/>
    </location>
</feature>
<protein>
    <recommendedName>
        <fullName evidence="1">Squalene cyclase N-terminal domain-containing protein</fullName>
    </recommendedName>
</protein>
<accession>A0A1S2LWY0</accession>
<proteinExistence type="predicted"/>
<dbReference type="RefSeq" id="WP_071307779.1">
    <property type="nucleotide sequence ID" value="NZ_MLQR01000001.1"/>
</dbReference>
<dbReference type="InterPro" id="IPR032697">
    <property type="entry name" value="SQ_cyclase_N"/>
</dbReference>
<keyword evidence="3" id="KW-1185">Reference proteome</keyword>